<feature type="compositionally biased region" description="Basic and acidic residues" evidence="7">
    <location>
        <begin position="613"/>
        <end position="630"/>
    </location>
</feature>
<evidence type="ECO:0000256" key="3">
    <source>
        <dbReference type="ARBA" id="ARBA00022574"/>
    </source>
</evidence>
<name>A0AB34FT02_9HYPO</name>
<comment type="similarity">
    <text evidence="2">Belongs to the WD repeat NOL10/ENP2 family.</text>
</comment>
<evidence type="ECO:0000313" key="12">
    <source>
        <dbReference type="Proteomes" id="UP001163105"/>
    </source>
</evidence>
<dbReference type="GO" id="GO:0032040">
    <property type="term" value="C:small-subunit processome"/>
    <property type="evidence" value="ECO:0007669"/>
    <property type="project" value="TreeGrafter"/>
</dbReference>
<evidence type="ECO:0000259" key="8">
    <source>
        <dbReference type="Pfam" id="PF08159"/>
    </source>
</evidence>
<dbReference type="GO" id="GO:0030686">
    <property type="term" value="C:90S preribosome"/>
    <property type="evidence" value="ECO:0007669"/>
    <property type="project" value="TreeGrafter"/>
</dbReference>
<comment type="subcellular location">
    <subcellularLocation>
        <location evidence="1">Nucleus</location>
        <location evidence="1">Nucleolus</location>
    </subcellularLocation>
</comment>
<feature type="domain" description="NUC153" evidence="8">
    <location>
        <begin position="494"/>
        <end position="522"/>
    </location>
</feature>
<proteinExistence type="inferred from homology"/>
<keyword evidence="5" id="KW-0539">Nucleus</keyword>
<feature type="repeat" description="WD" evidence="6">
    <location>
        <begin position="239"/>
        <end position="273"/>
    </location>
</feature>
<organism evidence="11 12">
    <name type="scientific">Purpureocillium lavendulum</name>
    <dbReference type="NCBI Taxonomy" id="1247861"/>
    <lineage>
        <taxon>Eukaryota</taxon>
        <taxon>Fungi</taxon>
        <taxon>Dikarya</taxon>
        <taxon>Ascomycota</taxon>
        <taxon>Pezizomycotina</taxon>
        <taxon>Sordariomycetes</taxon>
        <taxon>Hypocreomycetidae</taxon>
        <taxon>Hypocreales</taxon>
        <taxon>Ophiocordycipitaceae</taxon>
        <taxon>Purpureocillium</taxon>
    </lineage>
</organism>
<dbReference type="InterPro" id="IPR012580">
    <property type="entry name" value="NUC153"/>
</dbReference>
<dbReference type="EMBL" id="JAQHRD010000004">
    <property type="protein sequence ID" value="KAJ6442055.1"/>
    <property type="molecule type" value="Genomic_DNA"/>
</dbReference>
<gene>
    <name evidence="11" type="primary">NOL10</name>
    <name evidence="11" type="ORF">O9K51_05607</name>
</gene>
<dbReference type="Pfam" id="PF23098">
    <property type="entry name" value="Beta-prop_NOL10_N"/>
    <property type="match status" value="1"/>
</dbReference>
<dbReference type="InterPro" id="IPR015943">
    <property type="entry name" value="WD40/YVTN_repeat-like_dom_sf"/>
</dbReference>
<sequence>MKLSNPGTVPVYTISGASTGRPLPDWLARRRKRSLKNDAEYQNRVELLQDFEFEEASNCIRISEDGEWVMSTGTYKPQIHVHNLPQLSLSFTRHTTSLNHSFVLLSQDYSKSLHLQTDRKLEFHTPMGCHYEVRIPRYGRDLLYDRHAAEALVPAVGLDAEGKGEVFRMNLELGRYMKSYQIDVGGDDETGGGLQGGIGVGSVNVGAIAENTHNLLAFGTSIGTVEFWDPRSKSRAARLTGHDGEVTALDFASSGLSLATGSSTGMIQLFDLRRPVPLLKKDHGYGFAVQKLIHMTTSSQEKKIMSADKRIIKIWDEQSGDPWTSVEPVVDINDVAWCKNTGMLLTANEGKQQHAFFVPQLGPAPKWCSFLDNMVEEMAEEVHTETYDNYKFLTLPELKQLSLAHLVGKTNLLRPYMHGYFVASKLYEQAKLIANPYAWEEERMKRVKDKVEKERASRIRGSKKVKVNQKLVDKLLKKQENRGEVDTNAGLLGDERFAQMFEDEEFMVDENSFQFQLLNPSTVVEQAPDPAAPTRYQGKDSEDEHSSDDEPAPVRKPKDDVVMRVSSSQNDGAQMRDTALGSRHQKFGRGDRARRGNVVGERQVSFVPASKKKKEEETPVPRKKSQEGRRSASSNTFRKM</sequence>
<feature type="region of interest" description="Disordered" evidence="7">
    <location>
        <begin position="521"/>
        <end position="640"/>
    </location>
</feature>
<comment type="caution">
    <text evidence="11">The sequence shown here is derived from an EMBL/GenBank/DDBJ whole genome shotgun (WGS) entry which is preliminary data.</text>
</comment>
<protein>
    <submittedName>
        <fullName evidence="11">WD repeat protein</fullName>
    </submittedName>
</protein>
<dbReference type="InterPro" id="IPR056551">
    <property type="entry name" value="Beta-prop_NOL10_N"/>
</dbReference>
<reference evidence="11" key="1">
    <citation type="submission" date="2023-01" db="EMBL/GenBank/DDBJ databases">
        <title>The growth and conidiation of Purpureocillium lavendulum are regulated by nitrogen source and histone H3K14 acetylation.</title>
        <authorList>
            <person name="Tang P."/>
            <person name="Han J."/>
            <person name="Zhang C."/>
            <person name="Tang P."/>
            <person name="Qi F."/>
            <person name="Zhang K."/>
            <person name="Liang L."/>
        </authorList>
    </citation>
    <scope>NUCLEOTIDE SEQUENCE</scope>
    <source>
        <strain evidence="11">YMF1.00683</strain>
    </source>
</reference>
<evidence type="ECO:0000256" key="4">
    <source>
        <dbReference type="ARBA" id="ARBA00022737"/>
    </source>
</evidence>
<evidence type="ECO:0000256" key="1">
    <source>
        <dbReference type="ARBA" id="ARBA00004604"/>
    </source>
</evidence>
<evidence type="ECO:0000256" key="2">
    <source>
        <dbReference type="ARBA" id="ARBA00005264"/>
    </source>
</evidence>
<dbReference type="PROSITE" id="PS50082">
    <property type="entry name" value="WD_REPEATS_2"/>
    <property type="match status" value="1"/>
</dbReference>
<evidence type="ECO:0000256" key="6">
    <source>
        <dbReference type="PROSITE-ProRule" id="PRU00221"/>
    </source>
</evidence>
<dbReference type="PANTHER" id="PTHR14927">
    <property type="entry name" value="NUCLEOLAR PROTEIN 10"/>
    <property type="match status" value="1"/>
</dbReference>
<dbReference type="GO" id="GO:0000462">
    <property type="term" value="P:maturation of SSU-rRNA from tricistronic rRNA transcript (SSU-rRNA, 5.8S rRNA, LSU-rRNA)"/>
    <property type="evidence" value="ECO:0007669"/>
    <property type="project" value="TreeGrafter"/>
</dbReference>
<dbReference type="Proteomes" id="UP001163105">
    <property type="component" value="Unassembled WGS sequence"/>
</dbReference>
<evidence type="ECO:0000256" key="7">
    <source>
        <dbReference type="SAM" id="MobiDB-lite"/>
    </source>
</evidence>
<dbReference type="PROSITE" id="PS50294">
    <property type="entry name" value="WD_REPEATS_REGION"/>
    <property type="match status" value="1"/>
</dbReference>
<dbReference type="AlphaFoldDB" id="A0AB34FT02"/>
<dbReference type="InterPro" id="IPR036322">
    <property type="entry name" value="WD40_repeat_dom_sf"/>
</dbReference>
<feature type="domain" description="Nucleolar protein 10-like N-terminal" evidence="10">
    <location>
        <begin position="18"/>
        <end position="381"/>
    </location>
</feature>
<dbReference type="Pfam" id="PF08159">
    <property type="entry name" value="NUC153"/>
    <property type="match status" value="1"/>
</dbReference>
<dbReference type="SUPFAM" id="SSF50978">
    <property type="entry name" value="WD40 repeat-like"/>
    <property type="match status" value="1"/>
</dbReference>
<keyword evidence="12" id="KW-1185">Reference proteome</keyword>
<dbReference type="Gene3D" id="2.130.10.10">
    <property type="entry name" value="YVTN repeat-like/Quinoprotein amine dehydrogenase"/>
    <property type="match status" value="1"/>
</dbReference>
<accession>A0AB34FT02</accession>
<evidence type="ECO:0000256" key="5">
    <source>
        <dbReference type="ARBA" id="ARBA00023242"/>
    </source>
</evidence>
<dbReference type="InterPro" id="IPR001680">
    <property type="entry name" value="WD40_rpt"/>
</dbReference>
<dbReference type="InterPro" id="IPR056550">
    <property type="entry name" value="NOL10_2nd"/>
</dbReference>
<dbReference type="InterPro" id="IPR040382">
    <property type="entry name" value="NOL10/Enp2"/>
</dbReference>
<feature type="compositionally biased region" description="Basic and acidic residues" evidence="7">
    <location>
        <begin position="552"/>
        <end position="562"/>
    </location>
</feature>
<evidence type="ECO:0000259" key="9">
    <source>
        <dbReference type="Pfam" id="PF23097"/>
    </source>
</evidence>
<keyword evidence="4" id="KW-0677">Repeat</keyword>
<dbReference type="PANTHER" id="PTHR14927:SF0">
    <property type="entry name" value="NUCLEOLAR PROTEIN 10"/>
    <property type="match status" value="1"/>
</dbReference>
<feature type="compositionally biased region" description="Polar residues" evidence="7">
    <location>
        <begin position="631"/>
        <end position="640"/>
    </location>
</feature>
<evidence type="ECO:0000313" key="11">
    <source>
        <dbReference type="EMBL" id="KAJ6442055.1"/>
    </source>
</evidence>
<dbReference type="SMART" id="SM00320">
    <property type="entry name" value="WD40"/>
    <property type="match status" value="2"/>
</dbReference>
<keyword evidence="3 6" id="KW-0853">WD repeat</keyword>
<feature type="domain" description="Nucleolar protein 10-like second" evidence="9">
    <location>
        <begin position="387"/>
        <end position="435"/>
    </location>
</feature>
<evidence type="ECO:0000259" key="10">
    <source>
        <dbReference type="Pfam" id="PF23098"/>
    </source>
</evidence>
<dbReference type="Pfam" id="PF23097">
    <property type="entry name" value="NOL10_2nd"/>
    <property type="match status" value="1"/>
</dbReference>